<gene>
    <name evidence="10" type="ORF">FRD01_21605</name>
</gene>
<dbReference type="Gene3D" id="2.40.110.10">
    <property type="entry name" value="Butyryl-CoA Dehydrogenase, subunit A, domain 2"/>
    <property type="match status" value="1"/>
</dbReference>
<keyword evidence="11" id="KW-1185">Reference proteome</keyword>
<evidence type="ECO:0000256" key="3">
    <source>
        <dbReference type="ARBA" id="ARBA00022630"/>
    </source>
</evidence>
<dbReference type="InterPro" id="IPR046373">
    <property type="entry name" value="Acyl-CoA_Oxase/DH_mid-dom_sf"/>
</dbReference>
<dbReference type="OrthoDB" id="9765339at2"/>
<dbReference type="InterPro" id="IPR036250">
    <property type="entry name" value="AcylCo_DH-like_C"/>
</dbReference>
<keyword evidence="3 6" id="KW-0285">Flavoprotein</keyword>
<evidence type="ECO:0000256" key="4">
    <source>
        <dbReference type="ARBA" id="ARBA00022827"/>
    </source>
</evidence>
<dbReference type="PANTHER" id="PTHR43884:SF12">
    <property type="entry name" value="ISOVALERYL-COA DEHYDROGENASE, MITOCHONDRIAL-RELATED"/>
    <property type="match status" value="1"/>
</dbReference>
<dbReference type="SUPFAM" id="SSF47203">
    <property type="entry name" value="Acyl-CoA dehydrogenase C-terminal domain-like"/>
    <property type="match status" value="1"/>
</dbReference>
<evidence type="ECO:0000256" key="5">
    <source>
        <dbReference type="ARBA" id="ARBA00023002"/>
    </source>
</evidence>
<evidence type="ECO:0000256" key="2">
    <source>
        <dbReference type="ARBA" id="ARBA00009347"/>
    </source>
</evidence>
<evidence type="ECO:0000259" key="9">
    <source>
        <dbReference type="Pfam" id="PF02771"/>
    </source>
</evidence>
<dbReference type="KEGG" id="bbae:FRD01_21605"/>
<dbReference type="InterPro" id="IPR037069">
    <property type="entry name" value="AcylCoA_DH/ox_N_sf"/>
</dbReference>
<proteinExistence type="inferred from homology"/>
<reference evidence="10 11" key="1">
    <citation type="submission" date="2019-08" db="EMBL/GenBank/DDBJ databases">
        <authorList>
            <person name="Liang Q."/>
        </authorList>
    </citation>
    <scope>NUCLEOTIDE SEQUENCE [LARGE SCALE GENOMIC DNA]</scope>
    <source>
        <strain evidence="10 11">V1718</strain>
    </source>
</reference>
<sequence>MSTFWDNLLTEEDKMIRESAKRFALKEIRPFAYDWEEAGEFPRELFTKAAKAGVLGVGVDPEVGGSGGGASSIVMTIEGMMHGGSTGVCVGLGSLGIALPPIVQSADDYLIEKYARPALAGEKIAALAITEPGTGSDVAAVKTKAVLDGDHWVVNGAKLYITSGVRADFVVALVRTDEDPHGGLSFLVIERGTPGFEVSKALKKTGWWASDTAELIFENVRVPAKNLVGDKGGGFFTLMRNFQTERLALAAYGVATAELAFEEAKEWAKQREAFGRPISKFQVNRHKLADMATRIAMVKTFVYQLARRLDDGEYLVTEVSMAKNQAAELAVDVTYDAVQLFGGMGYMRESLVERLSRDARLLPIGGGTQEVMKEIIARNLGF</sequence>
<protein>
    <submittedName>
        <fullName evidence="10">Acyl-CoA dehydrogenase</fullName>
    </submittedName>
</protein>
<feature type="domain" description="Acyl-CoA oxidase/dehydrogenase middle" evidence="8">
    <location>
        <begin position="126"/>
        <end position="220"/>
    </location>
</feature>
<dbReference type="GO" id="GO:0050660">
    <property type="term" value="F:flavin adenine dinucleotide binding"/>
    <property type="evidence" value="ECO:0007669"/>
    <property type="project" value="InterPro"/>
</dbReference>
<dbReference type="Pfam" id="PF00441">
    <property type="entry name" value="Acyl-CoA_dh_1"/>
    <property type="match status" value="1"/>
</dbReference>
<organism evidence="10 11">
    <name type="scientific">Microvenator marinus</name>
    <dbReference type="NCBI Taxonomy" id="2600177"/>
    <lineage>
        <taxon>Bacteria</taxon>
        <taxon>Deltaproteobacteria</taxon>
        <taxon>Bradymonadales</taxon>
        <taxon>Microvenatoraceae</taxon>
        <taxon>Microvenator</taxon>
    </lineage>
</organism>
<dbReference type="InterPro" id="IPR006089">
    <property type="entry name" value="Acyl-CoA_DH_CS"/>
</dbReference>
<dbReference type="PANTHER" id="PTHR43884">
    <property type="entry name" value="ACYL-COA DEHYDROGENASE"/>
    <property type="match status" value="1"/>
</dbReference>
<dbReference type="SUPFAM" id="SSF56645">
    <property type="entry name" value="Acyl-CoA dehydrogenase NM domain-like"/>
    <property type="match status" value="1"/>
</dbReference>
<dbReference type="Proteomes" id="UP000321595">
    <property type="component" value="Chromosome"/>
</dbReference>
<evidence type="ECO:0000259" key="7">
    <source>
        <dbReference type="Pfam" id="PF00441"/>
    </source>
</evidence>
<comment type="cofactor">
    <cofactor evidence="1 6">
        <name>FAD</name>
        <dbReference type="ChEBI" id="CHEBI:57692"/>
    </cofactor>
</comment>
<dbReference type="RefSeq" id="WP_146963013.1">
    <property type="nucleotide sequence ID" value="NZ_CP042467.1"/>
</dbReference>
<dbReference type="EMBL" id="CP042467">
    <property type="protein sequence ID" value="QED29780.1"/>
    <property type="molecule type" value="Genomic_DNA"/>
</dbReference>
<comment type="similarity">
    <text evidence="2 6">Belongs to the acyl-CoA dehydrogenase family.</text>
</comment>
<dbReference type="InterPro" id="IPR006091">
    <property type="entry name" value="Acyl-CoA_Oxase/DH_mid-dom"/>
</dbReference>
<name>A0A5B8XW62_9DELT</name>
<dbReference type="InterPro" id="IPR009100">
    <property type="entry name" value="AcylCoA_DH/oxidase_NM_dom_sf"/>
</dbReference>
<feature type="domain" description="Acyl-CoA dehydrogenase/oxidase N-terminal" evidence="9">
    <location>
        <begin position="10"/>
        <end position="122"/>
    </location>
</feature>
<dbReference type="FunFam" id="2.40.110.10:FF:000002">
    <property type="entry name" value="Acyl-CoA dehydrogenase fadE12"/>
    <property type="match status" value="1"/>
</dbReference>
<dbReference type="FunFam" id="1.20.140.10:FF:000001">
    <property type="entry name" value="Acyl-CoA dehydrogenase"/>
    <property type="match status" value="1"/>
</dbReference>
<dbReference type="GO" id="GO:0003995">
    <property type="term" value="F:acyl-CoA dehydrogenase activity"/>
    <property type="evidence" value="ECO:0007669"/>
    <property type="project" value="InterPro"/>
</dbReference>
<evidence type="ECO:0000313" key="10">
    <source>
        <dbReference type="EMBL" id="QED29780.1"/>
    </source>
</evidence>
<dbReference type="Pfam" id="PF02771">
    <property type="entry name" value="Acyl-CoA_dh_N"/>
    <property type="match status" value="1"/>
</dbReference>
<evidence type="ECO:0000256" key="1">
    <source>
        <dbReference type="ARBA" id="ARBA00001974"/>
    </source>
</evidence>
<dbReference type="Pfam" id="PF02770">
    <property type="entry name" value="Acyl-CoA_dh_M"/>
    <property type="match status" value="1"/>
</dbReference>
<dbReference type="Gene3D" id="1.10.540.10">
    <property type="entry name" value="Acyl-CoA dehydrogenase/oxidase, N-terminal domain"/>
    <property type="match status" value="1"/>
</dbReference>
<feature type="domain" description="Acyl-CoA dehydrogenase/oxidase C-terminal" evidence="7">
    <location>
        <begin position="232"/>
        <end position="380"/>
    </location>
</feature>
<accession>A0A5B8XW62</accession>
<keyword evidence="5 6" id="KW-0560">Oxidoreductase</keyword>
<evidence type="ECO:0000313" key="11">
    <source>
        <dbReference type="Proteomes" id="UP000321595"/>
    </source>
</evidence>
<dbReference type="AlphaFoldDB" id="A0A5B8XW62"/>
<dbReference type="PROSITE" id="PS00073">
    <property type="entry name" value="ACYL_COA_DH_2"/>
    <property type="match status" value="1"/>
</dbReference>
<evidence type="ECO:0000259" key="8">
    <source>
        <dbReference type="Pfam" id="PF02770"/>
    </source>
</evidence>
<evidence type="ECO:0000256" key="6">
    <source>
        <dbReference type="RuleBase" id="RU362125"/>
    </source>
</evidence>
<dbReference type="InterPro" id="IPR013786">
    <property type="entry name" value="AcylCoA_DH/ox_N"/>
</dbReference>
<keyword evidence="4 6" id="KW-0274">FAD</keyword>
<dbReference type="Gene3D" id="1.20.140.10">
    <property type="entry name" value="Butyryl-CoA Dehydrogenase, subunit A, domain 3"/>
    <property type="match status" value="1"/>
</dbReference>
<dbReference type="InterPro" id="IPR009075">
    <property type="entry name" value="AcylCo_DH/oxidase_C"/>
</dbReference>